<organism evidence="2 3">
    <name type="scientific">Candidatus Desulfobacillus denitrificans</name>
    <dbReference type="NCBI Taxonomy" id="2608985"/>
    <lineage>
        <taxon>Bacteria</taxon>
        <taxon>Pseudomonadati</taxon>
        <taxon>Pseudomonadota</taxon>
        <taxon>Betaproteobacteria</taxon>
        <taxon>Candidatus Desulfobacillus</taxon>
    </lineage>
</organism>
<feature type="region of interest" description="Disordered" evidence="1">
    <location>
        <begin position="17"/>
        <end position="43"/>
    </location>
</feature>
<protein>
    <submittedName>
        <fullName evidence="2">Uncharacterized protein</fullName>
    </submittedName>
</protein>
<reference evidence="2" key="1">
    <citation type="journal article" name="DNA Res.">
        <title>The physiological potential of anammox bacteria as revealed by their core genome structure.</title>
        <authorList>
            <person name="Okubo T."/>
            <person name="Toyoda A."/>
            <person name="Fukuhara K."/>
            <person name="Uchiyama I."/>
            <person name="Harigaya Y."/>
            <person name="Kuroiwa M."/>
            <person name="Suzuki T."/>
            <person name="Murakami Y."/>
            <person name="Suwa Y."/>
            <person name="Takami H."/>
        </authorList>
    </citation>
    <scope>NUCLEOTIDE SEQUENCE</scope>
    <source>
        <strain evidence="2">317325-3</strain>
    </source>
</reference>
<proteinExistence type="predicted"/>
<dbReference type="EMBL" id="AP021857">
    <property type="protein sequence ID" value="BBO21781.1"/>
    <property type="molecule type" value="Genomic_DNA"/>
</dbReference>
<evidence type="ECO:0000313" key="3">
    <source>
        <dbReference type="Proteomes" id="UP000662914"/>
    </source>
</evidence>
<evidence type="ECO:0000256" key="1">
    <source>
        <dbReference type="SAM" id="MobiDB-lite"/>
    </source>
</evidence>
<dbReference type="Proteomes" id="UP000662914">
    <property type="component" value="Chromosome"/>
</dbReference>
<name>A0A809S6N0_9PROT</name>
<gene>
    <name evidence="2" type="ORF">DSYM_24800</name>
</gene>
<evidence type="ECO:0000313" key="2">
    <source>
        <dbReference type="EMBL" id="BBO21781.1"/>
    </source>
</evidence>
<accession>A0A809S6N0</accession>
<dbReference type="KEGG" id="ddz:DSYM_24800"/>
<dbReference type="AlphaFoldDB" id="A0A809S6N0"/>
<sequence length="43" mass="4610">MARLSVQANVSAANVKARRAGRNQKHFFGSGADQVQGYVPPKP</sequence>